<dbReference type="EMBL" id="PVNL01000092">
    <property type="protein sequence ID" value="PRQ05644.1"/>
    <property type="molecule type" value="Genomic_DNA"/>
</dbReference>
<dbReference type="RefSeq" id="WP_106091463.1">
    <property type="nucleotide sequence ID" value="NZ_PVNL01000092.1"/>
</dbReference>
<protein>
    <submittedName>
        <fullName evidence="1">Uncharacterized protein</fullName>
    </submittedName>
</protein>
<comment type="caution">
    <text evidence="1">The sequence shown here is derived from an EMBL/GenBank/DDBJ whole genome shotgun (WGS) entry which is preliminary data.</text>
</comment>
<sequence>MSLLGGTACIEEAPAPLHSFERHGEWIDVWGYDTNPGDTCAGTLPYLDAYAGALSEEFGLSTHLGVYHWYTPDRYIEVEPCPKHALGCAGLNGAFSYSMPLEHEVVHVANIQASPCPSVLSEGLAEYYGGSRTPTSGDIRALLEAQQAGQIGWADYPIAGAFAAYLVETRGLEAVLESCKLSGPAPTAEQLADAMSTAFDSSLDQLFIDFEAWEALECRYSQYRGKIYECGHSPSVVLGAETVKLDVTLDCTDTRTIGPLNNRIWTLDAVRVAEAGIYVVTLEDDSGEFVQDLGFEMTECAKCTDAPSVAHFGPDPVWGGVWIAQLEAGDYFVKLWGAPDVARHMTLEFELDF</sequence>
<evidence type="ECO:0000313" key="2">
    <source>
        <dbReference type="Proteomes" id="UP000238823"/>
    </source>
</evidence>
<dbReference type="Proteomes" id="UP000238823">
    <property type="component" value="Unassembled WGS sequence"/>
</dbReference>
<proteinExistence type="predicted"/>
<evidence type="ECO:0000313" key="1">
    <source>
        <dbReference type="EMBL" id="PRQ05644.1"/>
    </source>
</evidence>
<name>A0A2S9YKQ4_9BACT</name>
<organism evidence="1 2">
    <name type="scientific">Enhygromyxa salina</name>
    <dbReference type="NCBI Taxonomy" id="215803"/>
    <lineage>
        <taxon>Bacteria</taxon>
        <taxon>Pseudomonadati</taxon>
        <taxon>Myxococcota</taxon>
        <taxon>Polyangia</taxon>
        <taxon>Nannocystales</taxon>
        <taxon>Nannocystaceae</taxon>
        <taxon>Enhygromyxa</taxon>
    </lineage>
</organism>
<reference evidence="1 2" key="1">
    <citation type="submission" date="2018-03" db="EMBL/GenBank/DDBJ databases">
        <title>Draft Genome Sequences of the Obligatory Marine Myxobacteria Enhygromyxa salina SWB007.</title>
        <authorList>
            <person name="Poehlein A."/>
            <person name="Moghaddam J.A."/>
            <person name="Harms H."/>
            <person name="Alanjari M."/>
            <person name="Koenig G.M."/>
            <person name="Daniel R."/>
            <person name="Schaeberle T.F."/>
        </authorList>
    </citation>
    <scope>NUCLEOTIDE SEQUENCE [LARGE SCALE GENOMIC DNA]</scope>
    <source>
        <strain evidence="1 2">SWB007</strain>
    </source>
</reference>
<accession>A0A2S9YKQ4</accession>
<gene>
    <name evidence="1" type="ORF">ENSA7_45340</name>
</gene>
<dbReference type="AlphaFoldDB" id="A0A2S9YKQ4"/>